<dbReference type="NCBIfam" id="NF037954">
    <property type="entry name" value="het_cyst_PatD"/>
    <property type="match status" value="1"/>
</dbReference>
<name>B8HYC3_CYAP4</name>
<dbReference type="HOGENOM" id="CLU_158638_0_0_3"/>
<protein>
    <recommendedName>
        <fullName evidence="2">Heterocyst frequency control protein PatD</fullName>
    </recommendedName>
</protein>
<gene>
    <name evidence="1" type="ordered locus">Cyan7425_2571</name>
</gene>
<dbReference type="InterPro" id="IPR047810">
    <property type="entry name" value="PatD-like"/>
</dbReference>
<proteinExistence type="predicted"/>
<reference evidence="1" key="1">
    <citation type="submission" date="2009-01" db="EMBL/GenBank/DDBJ databases">
        <title>Complete sequence of chromosome Cyanothece sp. PCC 7425.</title>
        <authorList>
            <consortium name="US DOE Joint Genome Institute"/>
            <person name="Lucas S."/>
            <person name="Copeland A."/>
            <person name="Lapidus A."/>
            <person name="Glavina del Rio T."/>
            <person name="Dalin E."/>
            <person name="Tice H."/>
            <person name="Bruce D."/>
            <person name="Goodwin L."/>
            <person name="Pitluck S."/>
            <person name="Sims D."/>
            <person name="Meineke L."/>
            <person name="Brettin T."/>
            <person name="Detter J.C."/>
            <person name="Han C."/>
            <person name="Larimer F."/>
            <person name="Land M."/>
            <person name="Hauser L."/>
            <person name="Kyrpides N."/>
            <person name="Ovchinnikova G."/>
            <person name="Liberton M."/>
            <person name="Stoeckel J."/>
            <person name="Banerjee A."/>
            <person name="Singh A."/>
            <person name="Page L."/>
            <person name="Sato H."/>
            <person name="Zhao L."/>
            <person name="Sherman L."/>
            <person name="Pakrasi H."/>
            <person name="Richardson P."/>
        </authorList>
    </citation>
    <scope>NUCLEOTIDE SEQUENCE</scope>
    <source>
        <strain evidence="1">PCC 7425</strain>
    </source>
</reference>
<accession>B8HYC3</accession>
<dbReference type="OrthoDB" id="583449at2"/>
<dbReference type="EMBL" id="CP001344">
    <property type="protein sequence ID" value="ACL44926.1"/>
    <property type="molecule type" value="Genomic_DNA"/>
</dbReference>
<evidence type="ECO:0000313" key="1">
    <source>
        <dbReference type="EMBL" id="ACL44926.1"/>
    </source>
</evidence>
<organism evidence="1">
    <name type="scientific">Cyanothece sp. (strain PCC 7425 / ATCC 29141)</name>
    <dbReference type="NCBI Taxonomy" id="395961"/>
    <lineage>
        <taxon>Bacteria</taxon>
        <taxon>Bacillati</taxon>
        <taxon>Cyanobacteriota</taxon>
        <taxon>Cyanophyceae</taxon>
        <taxon>Gomontiellales</taxon>
        <taxon>Cyanothecaceae</taxon>
        <taxon>Cyanothece</taxon>
    </lineage>
</organism>
<evidence type="ECO:0008006" key="2">
    <source>
        <dbReference type="Google" id="ProtNLM"/>
    </source>
</evidence>
<dbReference type="KEGG" id="cyn:Cyan7425_2571"/>
<sequence>MLPPLYCQCYADFQQSLEVFKTLLQSDPTPQHLQTDFLTLQQQFQRLLRPTGEVLEPATQNRLHAINTELQKQLRLLETDLLFFQTAKQPPRIQQRRQLINDRLQLLSRYCDALLSPPEEKL</sequence>
<dbReference type="AlphaFoldDB" id="B8HYC3"/>